<dbReference type="EMBL" id="LT963352">
    <property type="protein sequence ID" value="SOR80127.1"/>
    <property type="molecule type" value="Genomic_DNA"/>
</dbReference>
<keyword evidence="3" id="KW-1185">Reference proteome</keyword>
<dbReference type="OrthoDB" id="4237098at2"/>
<evidence type="ECO:0000313" key="3">
    <source>
        <dbReference type="Proteomes" id="UP000235464"/>
    </source>
</evidence>
<evidence type="ECO:0000313" key="2">
    <source>
        <dbReference type="EMBL" id="SOR80127.1"/>
    </source>
</evidence>
<reference evidence="3" key="1">
    <citation type="submission" date="2017-11" db="EMBL/GenBank/DDBJ databases">
        <authorList>
            <person name="Wibberg D."/>
        </authorList>
    </citation>
    <scope>NUCLEOTIDE SEQUENCE [LARGE SCALE GENOMIC DNA]</scope>
</reference>
<feature type="chain" id="PRO_5014912480" evidence="1">
    <location>
        <begin position="34"/>
        <end position="110"/>
    </location>
</feature>
<proteinExistence type="predicted"/>
<keyword evidence="1" id="KW-0732">Signal</keyword>
<feature type="signal peptide" evidence="1">
    <location>
        <begin position="1"/>
        <end position="33"/>
    </location>
</feature>
<sequence>MKQKAFRTNVAKAVSIGILGLAAIGLNAPTATASGSSGKVNNCWSGWGSTSFWGKCERAAVAGDYQVHADCNNEPDIWTGWYYLYKGYIGQWTTGACIFKVNSGKVLYTN</sequence>
<protein>
    <submittedName>
        <fullName evidence="2">Uncharacterized protein</fullName>
    </submittedName>
</protein>
<gene>
    <name evidence="2" type="ORF">SCNRRL3882_3583</name>
</gene>
<evidence type="ECO:0000256" key="1">
    <source>
        <dbReference type="SAM" id="SignalP"/>
    </source>
</evidence>
<dbReference type="Proteomes" id="UP000235464">
    <property type="component" value="Chromosome I"/>
</dbReference>
<name>A0A2N9B9U4_STRCX</name>
<organism evidence="2 3">
    <name type="scientific">Streptomyces chartreusis NRRL 3882</name>
    <dbReference type="NCBI Taxonomy" id="1079985"/>
    <lineage>
        <taxon>Bacteria</taxon>
        <taxon>Bacillati</taxon>
        <taxon>Actinomycetota</taxon>
        <taxon>Actinomycetes</taxon>
        <taxon>Kitasatosporales</taxon>
        <taxon>Streptomycetaceae</taxon>
        <taxon>Streptomyces</taxon>
    </lineage>
</organism>
<dbReference type="RefSeq" id="WP_158688446.1">
    <property type="nucleotide sequence ID" value="NZ_LT962942.1"/>
</dbReference>
<dbReference type="AlphaFoldDB" id="A0A2N9B9U4"/>
<accession>A0A2N9B9U4</accession>